<evidence type="ECO:0000313" key="6">
    <source>
        <dbReference type="Proteomes" id="UP000265955"/>
    </source>
</evidence>
<dbReference type="EMBL" id="QYUO01000003">
    <property type="protein sequence ID" value="RJF91723.1"/>
    <property type="molecule type" value="Genomic_DNA"/>
</dbReference>
<feature type="domain" description="AMP-binding enzyme C-terminal" evidence="4">
    <location>
        <begin position="428"/>
        <end position="503"/>
    </location>
</feature>
<dbReference type="Gene3D" id="3.30.300.30">
    <property type="match status" value="1"/>
</dbReference>
<evidence type="ECO:0000313" key="5">
    <source>
        <dbReference type="EMBL" id="RJF91723.1"/>
    </source>
</evidence>
<organism evidence="5 6">
    <name type="scientific">Noviherbaspirillum saxi</name>
    <dbReference type="NCBI Taxonomy" id="2320863"/>
    <lineage>
        <taxon>Bacteria</taxon>
        <taxon>Pseudomonadati</taxon>
        <taxon>Pseudomonadota</taxon>
        <taxon>Betaproteobacteria</taxon>
        <taxon>Burkholderiales</taxon>
        <taxon>Oxalobacteraceae</taxon>
        <taxon>Noviherbaspirillum</taxon>
    </lineage>
</organism>
<keyword evidence="6" id="KW-1185">Reference proteome</keyword>
<dbReference type="Gene3D" id="3.40.50.12780">
    <property type="entry name" value="N-terminal domain of ligase-like"/>
    <property type="match status" value="1"/>
</dbReference>
<evidence type="ECO:0000259" key="4">
    <source>
        <dbReference type="Pfam" id="PF13193"/>
    </source>
</evidence>
<dbReference type="InterPro" id="IPR042099">
    <property type="entry name" value="ANL_N_sf"/>
</dbReference>
<dbReference type="Pfam" id="PF13193">
    <property type="entry name" value="AMP-binding_C"/>
    <property type="match status" value="1"/>
</dbReference>
<dbReference type="InterPro" id="IPR025110">
    <property type="entry name" value="AMP-bd_C"/>
</dbReference>
<feature type="domain" description="AMP-dependent synthetase/ligase" evidence="3">
    <location>
        <begin position="13"/>
        <end position="378"/>
    </location>
</feature>
<dbReference type="InterPro" id="IPR000873">
    <property type="entry name" value="AMP-dep_synth/lig_dom"/>
</dbReference>
<comment type="caution">
    <text evidence="5">The sequence shown here is derived from an EMBL/GenBank/DDBJ whole genome shotgun (WGS) entry which is preliminary data.</text>
</comment>
<dbReference type="AlphaFoldDB" id="A0A3A3G0X4"/>
<protein>
    <submittedName>
        <fullName evidence="5">Long-chain-fatty-acid--CoA ligase</fullName>
    </submittedName>
</protein>
<proteinExistence type="inferred from homology"/>
<accession>A0A3A3G0X4</accession>
<dbReference type="GO" id="GO:0031956">
    <property type="term" value="F:medium-chain fatty acid-CoA ligase activity"/>
    <property type="evidence" value="ECO:0007669"/>
    <property type="project" value="TreeGrafter"/>
</dbReference>
<dbReference type="NCBIfam" id="NF004837">
    <property type="entry name" value="PRK06187.1"/>
    <property type="match status" value="1"/>
</dbReference>
<dbReference type="SUPFAM" id="SSF56801">
    <property type="entry name" value="Acetyl-CoA synthetase-like"/>
    <property type="match status" value="1"/>
</dbReference>
<dbReference type="PROSITE" id="PS00455">
    <property type="entry name" value="AMP_BINDING"/>
    <property type="match status" value="1"/>
</dbReference>
<evidence type="ECO:0000256" key="2">
    <source>
        <dbReference type="ARBA" id="ARBA00022598"/>
    </source>
</evidence>
<dbReference type="Proteomes" id="UP000265955">
    <property type="component" value="Unassembled WGS sequence"/>
</dbReference>
<keyword evidence="2 5" id="KW-0436">Ligase</keyword>
<evidence type="ECO:0000256" key="1">
    <source>
        <dbReference type="ARBA" id="ARBA00006432"/>
    </source>
</evidence>
<reference evidence="6" key="1">
    <citation type="submission" date="2018-09" db="EMBL/GenBank/DDBJ databases">
        <authorList>
            <person name="Zhu H."/>
        </authorList>
    </citation>
    <scope>NUCLEOTIDE SEQUENCE [LARGE SCALE GENOMIC DNA]</scope>
    <source>
        <strain evidence="6">K1R23-30</strain>
    </source>
</reference>
<sequence>MHSYLPLSFADDLEHNARWYGKLPAYIQDDRQITHAGLLARAKLLGSALYKAGARRQDRVGMLSMNSIEYGEVMAATQWSGFILSTVNFRLAAPEMDFIINDGAPRIMIFEAQYLSLMEELRPRLRSVRKYVCIGGQTEWAQSYDDFIATGDAEGPPLRAREEDIACLIYTSGTTGRPKGCIWGHRELRQLAQVDNWLSNMEQTERGLIVMPMFHIGGLIISLSLHFRGASVYLHRQFDPAEVLKAIERDRLTFLLLAPTMVQMVLDEPAVVTTDTSSVRMIMYSAAPMPLPVLKKAIEVFDCRFVNLYGQTEICMFCLSPTQHLPNGTEKERQRLTSVGNPYPNLRAKVVDDDDNECPPNVSGEIVAQSGAMFRGYWNNHVATIETLRNGWVHTGDVGKIDEDGFLFLVDRKKDMIISGGENIYSREVEEAVLRHPFVSECAVIGIPDPKWGESVCAVITLKNGQTVTEAEVIEHARTQIASYKKPKKVIVVEALPKLVTGKVNKIALREQYDVSA</sequence>
<dbReference type="GO" id="GO:0006631">
    <property type="term" value="P:fatty acid metabolic process"/>
    <property type="evidence" value="ECO:0007669"/>
    <property type="project" value="TreeGrafter"/>
</dbReference>
<dbReference type="InterPro" id="IPR020845">
    <property type="entry name" value="AMP-binding_CS"/>
</dbReference>
<dbReference type="OrthoDB" id="9766486at2"/>
<comment type="similarity">
    <text evidence="1">Belongs to the ATP-dependent AMP-binding enzyme family.</text>
</comment>
<dbReference type="FunFam" id="3.30.300.30:FF:000008">
    <property type="entry name" value="2,3-dihydroxybenzoate-AMP ligase"/>
    <property type="match status" value="1"/>
</dbReference>
<evidence type="ECO:0000259" key="3">
    <source>
        <dbReference type="Pfam" id="PF00501"/>
    </source>
</evidence>
<gene>
    <name evidence="5" type="ORF">D3871_23815</name>
</gene>
<dbReference type="PANTHER" id="PTHR43201">
    <property type="entry name" value="ACYL-COA SYNTHETASE"/>
    <property type="match status" value="1"/>
</dbReference>
<dbReference type="PANTHER" id="PTHR43201:SF5">
    <property type="entry name" value="MEDIUM-CHAIN ACYL-COA LIGASE ACSF2, MITOCHONDRIAL"/>
    <property type="match status" value="1"/>
</dbReference>
<dbReference type="RefSeq" id="WP_119771621.1">
    <property type="nucleotide sequence ID" value="NZ_QYUO01000003.1"/>
</dbReference>
<dbReference type="Pfam" id="PF00501">
    <property type="entry name" value="AMP-binding"/>
    <property type="match status" value="1"/>
</dbReference>
<name>A0A3A3G0X4_9BURK</name>
<dbReference type="InterPro" id="IPR045851">
    <property type="entry name" value="AMP-bd_C_sf"/>
</dbReference>